<proteinExistence type="predicted"/>
<dbReference type="EMBL" id="MJBI02000001">
    <property type="protein sequence ID" value="RAI82300.1"/>
    <property type="molecule type" value="Genomic_DNA"/>
</dbReference>
<protein>
    <submittedName>
        <fullName evidence="1">NUDIX domain-containing protein</fullName>
    </submittedName>
</protein>
<dbReference type="GeneID" id="99097966"/>
<evidence type="ECO:0000313" key="1">
    <source>
        <dbReference type="EMBL" id="RAI82300.1"/>
    </source>
</evidence>
<evidence type="ECO:0000313" key="2">
    <source>
        <dbReference type="Proteomes" id="UP000229523"/>
    </source>
</evidence>
<organism evidence="1 2">
    <name type="scientific">Macrococcoides goetzii</name>
    <dbReference type="NCBI Taxonomy" id="1891097"/>
    <lineage>
        <taxon>Bacteria</taxon>
        <taxon>Bacillati</taxon>
        <taxon>Bacillota</taxon>
        <taxon>Bacilli</taxon>
        <taxon>Bacillales</taxon>
        <taxon>Staphylococcaceae</taxon>
        <taxon>Macrococcoides</taxon>
    </lineage>
</organism>
<dbReference type="AlphaFoldDB" id="A0A2G5NP86"/>
<dbReference type="InterPro" id="IPR015797">
    <property type="entry name" value="NUDIX_hydrolase-like_dom_sf"/>
</dbReference>
<name>A0A2G5NP86_9STAP</name>
<sequence length="206" mass="23617">MNKFDEQIIVVNRETIFNHEKNHFNGFISIEDQKALEIYETLSKYEVKRRGDMEEDPSYKQLISYCILENENDEILVYERLTGGGEARLHGLSSIGIGGHMNQLDDTQIEGVLLDNAARELEEEVGVKDVNPLNLNLIGFINDDDNEVGRVHIGLVFKLKVKASEVYVNETDTLKIEWKPENTLMQGAEYESWSRIIIESIYNVGH</sequence>
<dbReference type="OrthoDB" id="6398375at2"/>
<dbReference type="SUPFAM" id="SSF55811">
    <property type="entry name" value="Nudix"/>
    <property type="match status" value="1"/>
</dbReference>
<gene>
    <name evidence="1" type="ORF">BFS35_001045</name>
</gene>
<dbReference type="PROSITE" id="PS51462">
    <property type="entry name" value="NUDIX"/>
    <property type="match status" value="1"/>
</dbReference>
<keyword evidence="2" id="KW-1185">Reference proteome</keyword>
<dbReference type="Gene3D" id="3.90.79.10">
    <property type="entry name" value="Nucleoside Triphosphate Pyrophosphohydrolase"/>
    <property type="match status" value="1"/>
</dbReference>
<accession>A0A2G5NP86</accession>
<comment type="caution">
    <text evidence="1">The sequence shown here is derived from an EMBL/GenBank/DDBJ whole genome shotgun (WGS) entry which is preliminary data.</text>
</comment>
<dbReference type="InterPro" id="IPR000086">
    <property type="entry name" value="NUDIX_hydrolase_dom"/>
</dbReference>
<dbReference type="RefSeq" id="WP_096076232.1">
    <property type="nucleotide sequence ID" value="NZ_MJBI02000001.1"/>
</dbReference>
<dbReference type="Proteomes" id="UP000229523">
    <property type="component" value="Unassembled WGS sequence"/>
</dbReference>
<reference evidence="1 2" key="1">
    <citation type="journal article" date="2018" name="Front. Microbiol.">
        <title>Description and Comparative Genomics of Macrococcus caseolyticus subsp. hominis subsp. nov., Macrococcus goetzii sp. nov., Macrococcus epidermidis sp. nov., and Macrococcus bohemicus sp. nov., Novel Macrococci From Human Clinical Material With Virulence Potential and Suspected Uptake of Foreign DNA by Natural Transformation.</title>
        <authorList>
            <person name="Maslanova I."/>
            <person name="Wertheimer Z."/>
            <person name="Sedlacek I."/>
            <person name="Svec P."/>
            <person name="Indrakova A."/>
            <person name="Kovarovic V."/>
            <person name="Schumann P."/>
            <person name="Sproer C."/>
            <person name="Kralova S."/>
            <person name="Sedo O."/>
            <person name="Kristofova L."/>
            <person name="Vrbovska V."/>
            <person name="Fuzik T."/>
            <person name="Petras P."/>
            <person name="Zdrahal Z."/>
            <person name="Ruzickova V."/>
            <person name="Doskar J."/>
            <person name="Pantucek R."/>
        </authorList>
    </citation>
    <scope>NUCLEOTIDE SEQUENCE [LARGE SCALE GENOMIC DNA]</scope>
    <source>
        <strain evidence="1 2">CCM 4927</strain>
    </source>
</reference>